<evidence type="ECO:0000313" key="2">
    <source>
        <dbReference type="Proteomes" id="UP000735302"/>
    </source>
</evidence>
<evidence type="ECO:0000313" key="1">
    <source>
        <dbReference type="EMBL" id="GFN77301.1"/>
    </source>
</evidence>
<organism evidence="1 2">
    <name type="scientific">Plakobranchus ocellatus</name>
    <dbReference type="NCBI Taxonomy" id="259542"/>
    <lineage>
        <taxon>Eukaryota</taxon>
        <taxon>Metazoa</taxon>
        <taxon>Spiralia</taxon>
        <taxon>Lophotrochozoa</taxon>
        <taxon>Mollusca</taxon>
        <taxon>Gastropoda</taxon>
        <taxon>Heterobranchia</taxon>
        <taxon>Euthyneura</taxon>
        <taxon>Panpulmonata</taxon>
        <taxon>Sacoglossa</taxon>
        <taxon>Placobranchoidea</taxon>
        <taxon>Plakobranchidae</taxon>
        <taxon>Plakobranchus</taxon>
    </lineage>
</organism>
<reference evidence="1 2" key="1">
    <citation type="journal article" date="2021" name="Elife">
        <title>Chloroplast acquisition without the gene transfer in kleptoplastic sea slugs, Plakobranchus ocellatus.</title>
        <authorList>
            <person name="Maeda T."/>
            <person name="Takahashi S."/>
            <person name="Yoshida T."/>
            <person name="Shimamura S."/>
            <person name="Takaki Y."/>
            <person name="Nagai Y."/>
            <person name="Toyoda A."/>
            <person name="Suzuki Y."/>
            <person name="Arimoto A."/>
            <person name="Ishii H."/>
            <person name="Satoh N."/>
            <person name="Nishiyama T."/>
            <person name="Hasebe M."/>
            <person name="Maruyama T."/>
            <person name="Minagawa J."/>
            <person name="Obokata J."/>
            <person name="Shigenobu S."/>
        </authorList>
    </citation>
    <scope>NUCLEOTIDE SEQUENCE [LARGE SCALE GENOMIC DNA]</scope>
</reference>
<protein>
    <submittedName>
        <fullName evidence="1">Uncharacterized protein</fullName>
    </submittedName>
</protein>
<dbReference type="AlphaFoldDB" id="A0AAV3Y5A7"/>
<name>A0AAV3Y5A7_9GAST</name>
<comment type="caution">
    <text evidence="1">The sequence shown here is derived from an EMBL/GenBank/DDBJ whole genome shotgun (WGS) entry which is preliminary data.</text>
</comment>
<sequence>MLHGSPGEHTQYIFCHIHGNPVLLPKDIVLGNSCPSRGADIGESPPFGQNMRNRLPSFPHGRHAAVVEQLGQTGGACATLLHENLHCITPWVRLGPSRLQVHRLSQCR</sequence>
<dbReference type="Proteomes" id="UP000735302">
    <property type="component" value="Unassembled WGS sequence"/>
</dbReference>
<proteinExistence type="predicted"/>
<dbReference type="EMBL" id="BLXT01000468">
    <property type="protein sequence ID" value="GFN77301.1"/>
    <property type="molecule type" value="Genomic_DNA"/>
</dbReference>
<gene>
    <name evidence="1" type="ORF">PoB_000380700</name>
</gene>
<keyword evidence="2" id="KW-1185">Reference proteome</keyword>
<accession>A0AAV3Y5A7</accession>